<dbReference type="PANTHER" id="PTHR46300">
    <property type="entry name" value="P450, PUTATIVE (EUROFUNG)-RELATED-RELATED"/>
    <property type="match status" value="1"/>
</dbReference>
<dbReference type="Pfam" id="PF00067">
    <property type="entry name" value="p450"/>
    <property type="match status" value="1"/>
</dbReference>
<dbReference type="AlphaFoldDB" id="A0AAW0DDZ8"/>
<dbReference type="SUPFAM" id="SSF48264">
    <property type="entry name" value="Cytochrome P450"/>
    <property type="match status" value="1"/>
</dbReference>
<comment type="cofactor">
    <cofactor evidence="1">
        <name>heme</name>
        <dbReference type="ChEBI" id="CHEBI:30413"/>
    </cofactor>
</comment>
<evidence type="ECO:0000313" key="8">
    <source>
        <dbReference type="EMBL" id="KAK7049424.1"/>
    </source>
</evidence>
<gene>
    <name evidence="8" type="ORF">VNI00_006025</name>
</gene>
<dbReference type="PANTHER" id="PTHR46300:SF7">
    <property type="entry name" value="P450, PUTATIVE (EUROFUNG)-RELATED"/>
    <property type="match status" value="1"/>
</dbReference>
<evidence type="ECO:0000256" key="6">
    <source>
        <dbReference type="ARBA" id="ARBA00023004"/>
    </source>
</evidence>
<sequence length="265" mass="30442">MPYGEKWRQHRRLFQEGLRNFAEGSEDHRIELEKAHELLVNLLKDPNNFRAHIRTWAAATIIGIMYGHDVAPNNDYFVDLAEKAVGTLLTWAATSATLVNVFPFMRYLPAWFPGCGFQNIVRERRGWVNDMVNKPYSIMVDNMVWFKKSAKHKPSVLAKSLDRHRADGGGDEQELMIKQTVSALSTFFMAMASHPHVQKKAQKQIDELITGGDRFPTWEDRPRLQYVEAVMRETFRWGGPVAPLGFFHSTLSDDMIDGYFVPKGQ</sequence>
<keyword evidence="6" id="KW-0408">Iron</keyword>
<evidence type="ECO:0000256" key="5">
    <source>
        <dbReference type="ARBA" id="ARBA00023002"/>
    </source>
</evidence>
<proteinExistence type="inferred from homology"/>
<keyword evidence="7" id="KW-0503">Monooxygenase</keyword>
<keyword evidence="9" id="KW-1185">Reference proteome</keyword>
<evidence type="ECO:0000256" key="7">
    <source>
        <dbReference type="ARBA" id="ARBA00023033"/>
    </source>
</evidence>
<keyword evidence="5" id="KW-0560">Oxidoreductase</keyword>
<dbReference type="EMBL" id="JAYKXP010000017">
    <property type="protein sequence ID" value="KAK7049424.1"/>
    <property type="molecule type" value="Genomic_DNA"/>
</dbReference>
<dbReference type="InterPro" id="IPR001128">
    <property type="entry name" value="Cyt_P450"/>
</dbReference>
<accession>A0AAW0DDZ8</accession>
<keyword evidence="3" id="KW-0349">Heme</keyword>
<dbReference type="GO" id="GO:0004497">
    <property type="term" value="F:monooxygenase activity"/>
    <property type="evidence" value="ECO:0007669"/>
    <property type="project" value="UniProtKB-KW"/>
</dbReference>
<dbReference type="GO" id="GO:0005506">
    <property type="term" value="F:iron ion binding"/>
    <property type="evidence" value="ECO:0007669"/>
    <property type="project" value="InterPro"/>
</dbReference>
<evidence type="ECO:0000256" key="1">
    <source>
        <dbReference type="ARBA" id="ARBA00001971"/>
    </source>
</evidence>
<evidence type="ECO:0000256" key="2">
    <source>
        <dbReference type="ARBA" id="ARBA00010617"/>
    </source>
</evidence>
<dbReference type="Proteomes" id="UP001383192">
    <property type="component" value="Unassembled WGS sequence"/>
</dbReference>
<evidence type="ECO:0000256" key="3">
    <source>
        <dbReference type="ARBA" id="ARBA00022617"/>
    </source>
</evidence>
<evidence type="ECO:0008006" key="10">
    <source>
        <dbReference type="Google" id="ProtNLM"/>
    </source>
</evidence>
<comment type="similarity">
    <text evidence="2">Belongs to the cytochrome P450 family.</text>
</comment>
<dbReference type="Gene3D" id="1.10.630.10">
    <property type="entry name" value="Cytochrome P450"/>
    <property type="match status" value="1"/>
</dbReference>
<keyword evidence="4" id="KW-0479">Metal-binding</keyword>
<evidence type="ECO:0000256" key="4">
    <source>
        <dbReference type="ARBA" id="ARBA00022723"/>
    </source>
</evidence>
<organism evidence="8 9">
    <name type="scientific">Paramarasmius palmivorus</name>
    <dbReference type="NCBI Taxonomy" id="297713"/>
    <lineage>
        <taxon>Eukaryota</taxon>
        <taxon>Fungi</taxon>
        <taxon>Dikarya</taxon>
        <taxon>Basidiomycota</taxon>
        <taxon>Agaricomycotina</taxon>
        <taxon>Agaricomycetes</taxon>
        <taxon>Agaricomycetidae</taxon>
        <taxon>Agaricales</taxon>
        <taxon>Marasmiineae</taxon>
        <taxon>Marasmiaceae</taxon>
        <taxon>Paramarasmius</taxon>
    </lineage>
</organism>
<dbReference type="GO" id="GO:0020037">
    <property type="term" value="F:heme binding"/>
    <property type="evidence" value="ECO:0007669"/>
    <property type="project" value="InterPro"/>
</dbReference>
<protein>
    <recommendedName>
        <fullName evidence="10">Cytochrome P450</fullName>
    </recommendedName>
</protein>
<dbReference type="InterPro" id="IPR050364">
    <property type="entry name" value="Cytochrome_P450_fung"/>
</dbReference>
<dbReference type="GO" id="GO:0016705">
    <property type="term" value="F:oxidoreductase activity, acting on paired donors, with incorporation or reduction of molecular oxygen"/>
    <property type="evidence" value="ECO:0007669"/>
    <property type="project" value="InterPro"/>
</dbReference>
<evidence type="ECO:0000313" key="9">
    <source>
        <dbReference type="Proteomes" id="UP001383192"/>
    </source>
</evidence>
<reference evidence="8 9" key="1">
    <citation type="submission" date="2024-01" db="EMBL/GenBank/DDBJ databases">
        <title>A draft genome for a cacao thread blight-causing isolate of Paramarasmius palmivorus.</title>
        <authorList>
            <person name="Baruah I.K."/>
            <person name="Bukari Y."/>
            <person name="Amoako-Attah I."/>
            <person name="Meinhardt L.W."/>
            <person name="Bailey B.A."/>
            <person name="Cohen S.P."/>
        </authorList>
    </citation>
    <scope>NUCLEOTIDE SEQUENCE [LARGE SCALE GENOMIC DNA]</scope>
    <source>
        <strain evidence="8 9">GH-12</strain>
    </source>
</reference>
<dbReference type="InterPro" id="IPR036396">
    <property type="entry name" value="Cyt_P450_sf"/>
</dbReference>
<name>A0AAW0DDZ8_9AGAR</name>
<comment type="caution">
    <text evidence="8">The sequence shown here is derived from an EMBL/GenBank/DDBJ whole genome shotgun (WGS) entry which is preliminary data.</text>
</comment>